<keyword evidence="2" id="KW-0564">Palmitate</keyword>
<protein>
    <submittedName>
        <fullName evidence="3">Efflux transporter outer membrane subunit</fullName>
    </submittedName>
</protein>
<organism evidence="3 4">
    <name type="scientific">Rubrivivax benzoatilyticus</name>
    <dbReference type="NCBI Taxonomy" id="316997"/>
    <lineage>
        <taxon>Bacteria</taxon>
        <taxon>Pseudomonadati</taxon>
        <taxon>Pseudomonadota</taxon>
        <taxon>Betaproteobacteria</taxon>
        <taxon>Burkholderiales</taxon>
        <taxon>Sphaerotilaceae</taxon>
        <taxon>Rubrivivax</taxon>
    </lineage>
</organism>
<accession>A0ABX0I0F7</accession>
<dbReference type="EMBL" id="JAAOCD010000007">
    <property type="protein sequence ID" value="NHK99612.1"/>
    <property type="molecule type" value="Genomic_DNA"/>
</dbReference>
<keyword evidence="2" id="KW-1134">Transmembrane beta strand</keyword>
<dbReference type="SUPFAM" id="SSF56954">
    <property type="entry name" value="Outer membrane efflux proteins (OEP)"/>
    <property type="match status" value="1"/>
</dbReference>
<evidence type="ECO:0000256" key="2">
    <source>
        <dbReference type="RuleBase" id="RU362097"/>
    </source>
</evidence>
<evidence type="ECO:0000313" key="4">
    <source>
        <dbReference type="Proteomes" id="UP000802098"/>
    </source>
</evidence>
<keyword evidence="2" id="KW-0449">Lipoprotein</keyword>
<dbReference type="InterPro" id="IPR010131">
    <property type="entry name" value="MdtP/NodT-like"/>
</dbReference>
<keyword evidence="2" id="KW-0732">Signal</keyword>
<keyword evidence="2" id="KW-0812">Transmembrane</keyword>
<sequence>MPVIPRRPAAQAALVLAAAWALAGCTLGPDYRRPALDLPAHHAAAAPEPAPAARQALDTAWWSGFADPALDTLVQDVLANNPDLRIAAHRVEQLDAFLQVSRAAGQPQVGYEGQRTRDTLSENRQVPLSRGTEPVDNNYTVSGSIRWELDLWGKLRRADEAAFANLMAGQEGRRALEMAMVAKAASGYLRLLSMDRELELLRRSVQVEADTLALAQSRFANGGSSELPVLHARSQWQQRAAEVPAKEAEIQALENALGALAGRNPGPLARGTLDALKLPPVPAGLPAELIAQRPDLREREQVLVAANARIGVAEAQFYPTIGLTSSSGFASAELGRLDELRSNFGSFGLHFFGPVFSGGRLGGQVREAEALQRQAAVDFVRSVQVALHEVQDALVARQKIELQAGLRDDNVAVLERQRQVALRRWELGRDDYFQVLEAERALASGLQLQNQTRHARADALVALYKALGGGWSLPDPSAATAQTTTSPR</sequence>
<reference evidence="3 4" key="1">
    <citation type="submission" date="2020-03" db="EMBL/GenBank/DDBJ databases">
        <title>Rubrivivax benzoatilyticus JA2 (sequenced after 10 years sub-culturing).</title>
        <authorList>
            <person name="Gupta D."/>
            <person name="Chintalapati S."/>
            <person name="Chintalapati V.R."/>
        </authorList>
    </citation>
    <scope>NUCLEOTIDE SEQUENCE [LARGE SCALE GENOMIC DNA]</scope>
    <source>
        <strain evidence="3 4">JA2-Mal</strain>
    </source>
</reference>
<dbReference type="PANTHER" id="PTHR30203:SF30">
    <property type="entry name" value="OUTER MEMBRANE PROTEIN-RELATED"/>
    <property type="match status" value="1"/>
</dbReference>
<comment type="similarity">
    <text evidence="1 2">Belongs to the outer membrane factor (OMF) (TC 1.B.17) family.</text>
</comment>
<name>A0ABX0I0F7_9BURK</name>
<dbReference type="PROSITE" id="PS51257">
    <property type="entry name" value="PROKAR_LIPOPROTEIN"/>
    <property type="match status" value="1"/>
</dbReference>
<feature type="signal peptide" evidence="2">
    <location>
        <begin position="1"/>
        <end position="23"/>
    </location>
</feature>
<dbReference type="NCBIfam" id="TIGR01845">
    <property type="entry name" value="outer_NodT"/>
    <property type="match status" value="1"/>
</dbReference>
<dbReference type="PANTHER" id="PTHR30203">
    <property type="entry name" value="OUTER MEMBRANE CATION EFFLUX PROTEIN"/>
    <property type="match status" value="1"/>
</dbReference>
<evidence type="ECO:0000256" key="1">
    <source>
        <dbReference type="ARBA" id="ARBA00007613"/>
    </source>
</evidence>
<gene>
    <name evidence="3" type="ORF">G7087_14590</name>
</gene>
<evidence type="ECO:0000313" key="3">
    <source>
        <dbReference type="EMBL" id="NHK99612.1"/>
    </source>
</evidence>
<proteinExistence type="inferred from homology"/>
<dbReference type="InterPro" id="IPR003423">
    <property type="entry name" value="OMP_efflux"/>
</dbReference>
<feature type="chain" id="PRO_5044991904" evidence="2">
    <location>
        <begin position="24"/>
        <end position="488"/>
    </location>
</feature>
<dbReference type="Pfam" id="PF02321">
    <property type="entry name" value="OEP"/>
    <property type="match status" value="2"/>
</dbReference>
<dbReference type="Gene3D" id="1.20.1600.10">
    <property type="entry name" value="Outer membrane efflux proteins (OEP)"/>
    <property type="match status" value="1"/>
</dbReference>
<keyword evidence="4" id="KW-1185">Reference proteome</keyword>
<keyword evidence="2" id="KW-0472">Membrane</keyword>
<dbReference type="Proteomes" id="UP000802098">
    <property type="component" value="Unassembled WGS sequence"/>
</dbReference>
<dbReference type="RefSeq" id="WP_009857600.1">
    <property type="nucleotide sequence ID" value="NZ_JAAOCD010000007.1"/>
</dbReference>
<dbReference type="Gene3D" id="2.20.200.10">
    <property type="entry name" value="Outer membrane efflux proteins (OEP)"/>
    <property type="match status" value="1"/>
</dbReference>
<comment type="caution">
    <text evidence="3">The sequence shown here is derived from an EMBL/GenBank/DDBJ whole genome shotgun (WGS) entry which is preliminary data.</text>
</comment>
<comment type="subcellular location">
    <subcellularLocation>
        <location evidence="2">Cell membrane</location>
        <topology evidence="2">Lipid-anchor</topology>
    </subcellularLocation>
</comment>